<evidence type="ECO:0000313" key="3">
    <source>
        <dbReference type="Proteomes" id="UP000613401"/>
    </source>
</evidence>
<keyword evidence="1" id="KW-0472">Membrane</keyword>
<dbReference type="PANTHER" id="PTHR35896">
    <property type="entry name" value="IG-LIKE DOMAIN-CONTAINING PROTEIN"/>
    <property type="match status" value="1"/>
</dbReference>
<reference evidence="2" key="1">
    <citation type="journal article" date="2020" name="Phytopathology">
        <title>Genome sequence and comparative analysis of Colletotrichum gloeosporioides isolated from Liriodendron leaves.</title>
        <authorList>
            <person name="Fu F.F."/>
            <person name="Hao Z."/>
            <person name="Wang P."/>
            <person name="Lu Y."/>
            <person name="Xue L.J."/>
            <person name="Wei G."/>
            <person name="Tian Y."/>
            <person name="Baishi H."/>
            <person name="Xu H."/>
            <person name="Shi J."/>
            <person name="Cheng T."/>
            <person name="Wang G."/>
            <person name="Yi Y."/>
            <person name="Chen J."/>
        </authorList>
    </citation>
    <scope>NUCLEOTIDE SEQUENCE</scope>
    <source>
        <strain evidence="2">Lc1</strain>
    </source>
</reference>
<keyword evidence="3" id="KW-1185">Reference proteome</keyword>
<dbReference type="PANTHER" id="PTHR35896:SF3">
    <property type="entry name" value="MAJOR FACILITATOR SUPERFAMILY TRANSPORTER"/>
    <property type="match status" value="1"/>
</dbReference>
<gene>
    <name evidence="2" type="ORF">GCG54_00010047</name>
</gene>
<protein>
    <submittedName>
        <fullName evidence="2">Uncharacterized protein</fullName>
    </submittedName>
</protein>
<evidence type="ECO:0000313" key="2">
    <source>
        <dbReference type="EMBL" id="KAF3799854.1"/>
    </source>
</evidence>
<dbReference type="InterPro" id="IPR053008">
    <property type="entry name" value="Phomopsin_biosynth_assoc"/>
</dbReference>
<reference evidence="2" key="2">
    <citation type="submission" date="2020-03" db="EMBL/GenBank/DDBJ databases">
        <authorList>
            <person name="Fu F.-F."/>
            <person name="Chen J."/>
        </authorList>
    </citation>
    <scope>NUCLEOTIDE SEQUENCE</scope>
    <source>
        <strain evidence="2">Lc1</strain>
    </source>
</reference>
<feature type="transmembrane region" description="Helical" evidence="1">
    <location>
        <begin position="29"/>
        <end position="54"/>
    </location>
</feature>
<keyword evidence="1" id="KW-0812">Transmembrane</keyword>
<accession>A0A8H4C9F5</accession>
<keyword evidence="1" id="KW-1133">Transmembrane helix</keyword>
<dbReference type="Proteomes" id="UP000613401">
    <property type="component" value="Unassembled WGS sequence"/>
</dbReference>
<proteinExistence type="predicted"/>
<sequence length="229" mass="26385">MEEFEEEDIRLLGSFLGHKAHKEHRRRRLCGLLSWETVAALGSVSVLAAVFYLLRSAPFTDGRPFESKQDPLAVGPQCGPSWTQAEAAGCVYDLLMSAWVPPHCHDAELYRQYVADVNSTFYFDRQQESRVAWDVVLSGRHPSSGLWTDGGFHHLHCTYIWERQHRAYTHAAATGEPMVLDSHCRNHTHTLHCIWWNGRPRAWEINWPNITRIYPPREPIRCLIDVIDV</sequence>
<dbReference type="GeneID" id="69017179"/>
<dbReference type="AlphaFoldDB" id="A0A8H4C9F5"/>
<comment type="caution">
    <text evidence="2">The sequence shown here is derived from an EMBL/GenBank/DDBJ whole genome shotgun (WGS) entry which is preliminary data.</text>
</comment>
<evidence type="ECO:0000256" key="1">
    <source>
        <dbReference type="SAM" id="Phobius"/>
    </source>
</evidence>
<name>A0A8H4C9F5_COLGL</name>
<dbReference type="RefSeq" id="XP_045259014.1">
    <property type="nucleotide sequence ID" value="XM_045409979.1"/>
</dbReference>
<dbReference type="EMBL" id="WVTB01000082">
    <property type="protein sequence ID" value="KAF3799854.1"/>
    <property type="molecule type" value="Genomic_DNA"/>
</dbReference>
<organism evidence="2 3">
    <name type="scientific">Colletotrichum gloeosporioides</name>
    <name type="common">Anthracnose fungus</name>
    <name type="synonym">Glomerella cingulata</name>
    <dbReference type="NCBI Taxonomy" id="474922"/>
    <lineage>
        <taxon>Eukaryota</taxon>
        <taxon>Fungi</taxon>
        <taxon>Dikarya</taxon>
        <taxon>Ascomycota</taxon>
        <taxon>Pezizomycotina</taxon>
        <taxon>Sordariomycetes</taxon>
        <taxon>Hypocreomycetidae</taxon>
        <taxon>Glomerellales</taxon>
        <taxon>Glomerellaceae</taxon>
        <taxon>Colletotrichum</taxon>
        <taxon>Colletotrichum gloeosporioides species complex</taxon>
    </lineage>
</organism>